<feature type="binding site" evidence="7">
    <location>
        <position position="54"/>
    </location>
    <ligand>
        <name>Zn(2+)</name>
        <dbReference type="ChEBI" id="CHEBI:29105"/>
        <label>1</label>
    </ligand>
</feature>
<comment type="catalytic activity">
    <reaction evidence="6 7">
        <text>N-formyl-L-kynurenine + H2O = L-kynurenine + formate + H(+)</text>
        <dbReference type="Rhea" id="RHEA:13009"/>
        <dbReference type="ChEBI" id="CHEBI:15377"/>
        <dbReference type="ChEBI" id="CHEBI:15378"/>
        <dbReference type="ChEBI" id="CHEBI:15740"/>
        <dbReference type="ChEBI" id="CHEBI:57959"/>
        <dbReference type="ChEBI" id="CHEBI:58629"/>
        <dbReference type="EC" id="3.5.1.9"/>
    </reaction>
</comment>
<dbReference type="RefSeq" id="WP_388041479.1">
    <property type="nucleotide sequence ID" value="NZ_JBHUEK010000033.1"/>
</dbReference>
<feature type="binding site" evidence="7">
    <location>
        <position position="50"/>
    </location>
    <ligand>
        <name>Zn(2+)</name>
        <dbReference type="ChEBI" id="CHEBI:29105"/>
        <label>1</label>
    </ligand>
</feature>
<keyword evidence="4 7" id="KW-0862">Zinc</keyword>
<keyword evidence="5 7" id="KW-0823">Tryptophan catabolism</keyword>
<evidence type="ECO:0000256" key="4">
    <source>
        <dbReference type="ARBA" id="ARBA00022833"/>
    </source>
</evidence>
<dbReference type="HAMAP" id="MF_01969">
    <property type="entry name" value="KynB"/>
    <property type="match status" value="1"/>
</dbReference>
<keyword evidence="9" id="KW-1185">Reference proteome</keyword>
<dbReference type="InterPro" id="IPR037175">
    <property type="entry name" value="KFase_sf"/>
</dbReference>
<sequence>MKAMKIIDISQPLSHKTQEWPSDTPFNYALTWSIEEASTVNVGQITTSTHIGTHIDAPFHFDNEGKKVHELDLDLYVGKARVIEISGKKEIKIEDLKKFDLSGVERLLIRTNSWDNRNRFPTSITSLNPEIALYLAEKGIQLIGVDTPSVDQVDSKDLQAHHQLHKHGIHILEGIALEHVDPGDYELIALPLPIVGADGSPVRAVLKKL</sequence>
<proteinExistence type="inferred from homology"/>
<dbReference type="Proteomes" id="UP001597227">
    <property type="component" value="Unassembled WGS sequence"/>
</dbReference>
<keyword evidence="2 7" id="KW-0479">Metal-binding</keyword>
<dbReference type="PANTHER" id="PTHR31118:SF32">
    <property type="entry name" value="KYNURENINE FORMAMIDASE"/>
    <property type="match status" value="1"/>
</dbReference>
<feature type="active site" description="Proton donor/acceptor" evidence="7">
    <location>
        <position position="60"/>
    </location>
</feature>
<dbReference type="InterPro" id="IPR007325">
    <property type="entry name" value="KFase/CYL"/>
</dbReference>
<feature type="binding site" evidence="7">
    <location>
        <position position="161"/>
    </location>
    <ligand>
        <name>Zn(2+)</name>
        <dbReference type="ChEBI" id="CHEBI:29105"/>
        <label>2</label>
    </ligand>
</feature>
<comment type="pathway">
    <text evidence="7">Amino-acid degradation; L-tryptophan degradation via kynurenine pathway; L-kynurenine from L-tryptophan: step 2/2.</text>
</comment>
<organism evidence="8 9">
    <name type="scientific">Fredinandcohnia salidurans</name>
    <dbReference type="NCBI Taxonomy" id="2595041"/>
    <lineage>
        <taxon>Bacteria</taxon>
        <taxon>Bacillati</taxon>
        <taxon>Bacillota</taxon>
        <taxon>Bacilli</taxon>
        <taxon>Bacillales</taxon>
        <taxon>Bacillaceae</taxon>
        <taxon>Fredinandcohnia</taxon>
    </lineage>
</organism>
<evidence type="ECO:0000256" key="7">
    <source>
        <dbReference type="HAMAP-Rule" id="MF_01969"/>
    </source>
</evidence>
<evidence type="ECO:0000256" key="2">
    <source>
        <dbReference type="ARBA" id="ARBA00022723"/>
    </source>
</evidence>
<keyword evidence="3 7" id="KW-0378">Hydrolase</keyword>
<comment type="similarity">
    <text evidence="7">Belongs to the Cyclase 1 superfamily. KynB family.</text>
</comment>
<feature type="binding site" evidence="7">
    <location>
        <position position="173"/>
    </location>
    <ligand>
        <name>Zn(2+)</name>
        <dbReference type="ChEBI" id="CHEBI:29105"/>
        <label>1</label>
    </ligand>
</feature>
<comment type="cofactor">
    <cofactor evidence="7">
        <name>Zn(2+)</name>
        <dbReference type="ChEBI" id="CHEBI:29105"/>
    </cofactor>
    <text evidence="7">Binds 2 zinc ions per subunit.</text>
</comment>
<comment type="caution">
    <text evidence="8">The sequence shown here is derived from an EMBL/GenBank/DDBJ whole genome shotgun (WGS) entry which is preliminary data.</text>
</comment>
<evidence type="ECO:0000313" key="9">
    <source>
        <dbReference type="Proteomes" id="UP001597227"/>
    </source>
</evidence>
<evidence type="ECO:0000256" key="6">
    <source>
        <dbReference type="ARBA" id="ARBA00048496"/>
    </source>
</evidence>
<accession>A0ABW4MTU7</accession>
<dbReference type="NCBIfam" id="TIGR03035">
    <property type="entry name" value="trp_arylform"/>
    <property type="match status" value="1"/>
</dbReference>
<dbReference type="EMBL" id="JBHUEK010000033">
    <property type="protein sequence ID" value="MFD1781367.1"/>
    <property type="molecule type" value="Genomic_DNA"/>
</dbReference>
<evidence type="ECO:0000313" key="8">
    <source>
        <dbReference type="EMBL" id="MFD1781367.1"/>
    </source>
</evidence>
<dbReference type="Gene3D" id="3.50.30.50">
    <property type="entry name" value="Putative cyclase"/>
    <property type="match status" value="1"/>
</dbReference>
<feature type="binding site" evidence="7">
    <location>
        <position position="56"/>
    </location>
    <ligand>
        <name>Zn(2+)</name>
        <dbReference type="ChEBI" id="CHEBI:29105"/>
        <label>1</label>
    </ligand>
</feature>
<dbReference type="InterPro" id="IPR017484">
    <property type="entry name" value="Kynurenine_formamidase_bac"/>
</dbReference>
<feature type="binding site" evidence="7">
    <location>
        <position position="56"/>
    </location>
    <ligand>
        <name>Zn(2+)</name>
        <dbReference type="ChEBI" id="CHEBI:29105"/>
        <label>2</label>
    </ligand>
</feature>
<name>A0ABW4MTU7_9BACI</name>
<dbReference type="SUPFAM" id="SSF102198">
    <property type="entry name" value="Putative cyclase"/>
    <property type="match status" value="1"/>
</dbReference>
<dbReference type="EC" id="3.5.1.9" evidence="7"/>
<comment type="function">
    <text evidence="1 7">Catalyzes the hydrolysis of N-formyl-L-kynurenine to L-kynurenine, the second step in the kynurenine pathway of tryptophan degradation.</text>
</comment>
<evidence type="ECO:0000256" key="5">
    <source>
        <dbReference type="ARBA" id="ARBA00023079"/>
    </source>
</evidence>
<comment type="subunit">
    <text evidence="7">Homodimer.</text>
</comment>
<feature type="binding site" evidence="7">
    <location>
        <position position="20"/>
    </location>
    <ligand>
        <name>substrate</name>
    </ligand>
</feature>
<evidence type="ECO:0000256" key="3">
    <source>
        <dbReference type="ARBA" id="ARBA00022801"/>
    </source>
</evidence>
<gene>
    <name evidence="7 8" type="primary">kynB</name>
    <name evidence="8" type="ORF">ACFSFW_22175</name>
</gene>
<protein>
    <recommendedName>
        <fullName evidence="7">Kynurenine formamidase</fullName>
        <shortName evidence="7">KFA</shortName>
        <shortName evidence="7">KFase</shortName>
        <ecNumber evidence="7">3.5.1.9</ecNumber>
    </recommendedName>
    <alternativeName>
        <fullName evidence="7">Arylformamidase</fullName>
    </alternativeName>
    <alternativeName>
        <fullName evidence="7">N-formylkynurenine formamidase</fullName>
        <shortName evidence="7">FKF</shortName>
    </alternativeName>
</protein>
<feature type="binding site" evidence="7">
    <location>
        <position position="173"/>
    </location>
    <ligand>
        <name>Zn(2+)</name>
        <dbReference type="ChEBI" id="CHEBI:29105"/>
        <label>2</label>
    </ligand>
</feature>
<dbReference type="PANTHER" id="PTHR31118">
    <property type="entry name" value="CYCLASE-LIKE PROTEIN 2"/>
    <property type="match status" value="1"/>
</dbReference>
<reference evidence="9" key="1">
    <citation type="journal article" date="2019" name="Int. J. Syst. Evol. Microbiol.">
        <title>The Global Catalogue of Microorganisms (GCM) 10K type strain sequencing project: providing services to taxonomists for standard genome sequencing and annotation.</title>
        <authorList>
            <consortium name="The Broad Institute Genomics Platform"/>
            <consortium name="The Broad Institute Genome Sequencing Center for Infectious Disease"/>
            <person name="Wu L."/>
            <person name="Ma J."/>
        </authorList>
    </citation>
    <scope>NUCLEOTIDE SEQUENCE [LARGE SCALE GENOMIC DNA]</scope>
    <source>
        <strain evidence="9">CCUG 15531</strain>
    </source>
</reference>
<dbReference type="GO" id="GO:0004061">
    <property type="term" value="F:arylformamidase activity"/>
    <property type="evidence" value="ECO:0007669"/>
    <property type="project" value="UniProtKB-EC"/>
</dbReference>
<dbReference type="Pfam" id="PF04199">
    <property type="entry name" value="Cyclase"/>
    <property type="match status" value="1"/>
</dbReference>
<evidence type="ECO:0000256" key="1">
    <source>
        <dbReference type="ARBA" id="ARBA00002204"/>
    </source>
</evidence>